<accession>I4B720</accession>
<reference evidence="6 7" key="1">
    <citation type="submission" date="2012-06" db="EMBL/GenBank/DDBJ databases">
        <title>The complete chromosome of genome of Turneriella parva DSM 21527.</title>
        <authorList>
            <consortium name="US DOE Joint Genome Institute (JGI-PGF)"/>
            <person name="Lucas S."/>
            <person name="Han J."/>
            <person name="Lapidus A."/>
            <person name="Bruce D."/>
            <person name="Goodwin L."/>
            <person name="Pitluck S."/>
            <person name="Peters L."/>
            <person name="Kyrpides N."/>
            <person name="Mavromatis K."/>
            <person name="Ivanova N."/>
            <person name="Mikhailova N."/>
            <person name="Chertkov O."/>
            <person name="Detter J.C."/>
            <person name="Tapia R."/>
            <person name="Han C."/>
            <person name="Land M."/>
            <person name="Hauser L."/>
            <person name="Markowitz V."/>
            <person name="Cheng J.-F."/>
            <person name="Hugenholtz P."/>
            <person name="Woyke T."/>
            <person name="Wu D."/>
            <person name="Gronow S."/>
            <person name="Wellnitz S."/>
            <person name="Brambilla E."/>
            <person name="Klenk H.-P."/>
            <person name="Eisen J.A."/>
        </authorList>
    </citation>
    <scope>NUCLEOTIDE SEQUENCE [LARGE SCALE GENOMIC DNA]</scope>
    <source>
        <strain evidence="7">ATCC BAA-1111 / DSM 21527 / NCTC 11395 / H</strain>
    </source>
</reference>
<dbReference type="Proteomes" id="UP000006048">
    <property type="component" value="Chromosome"/>
</dbReference>
<feature type="domain" description="HTH araC/xylS-type" evidence="5">
    <location>
        <begin position="240"/>
        <end position="344"/>
    </location>
</feature>
<dbReference type="PROSITE" id="PS01124">
    <property type="entry name" value="HTH_ARAC_FAMILY_2"/>
    <property type="match status" value="1"/>
</dbReference>
<dbReference type="InterPro" id="IPR018060">
    <property type="entry name" value="HTH_AraC"/>
</dbReference>
<feature type="transmembrane region" description="Helical" evidence="4">
    <location>
        <begin position="162"/>
        <end position="184"/>
    </location>
</feature>
<evidence type="ECO:0000256" key="2">
    <source>
        <dbReference type="ARBA" id="ARBA00023125"/>
    </source>
</evidence>
<organism evidence="6 7">
    <name type="scientific">Turneriella parva (strain ATCC BAA-1111 / DSM 21527 / NCTC 11395 / H)</name>
    <name type="common">Leptospira parva</name>
    <dbReference type="NCBI Taxonomy" id="869212"/>
    <lineage>
        <taxon>Bacteria</taxon>
        <taxon>Pseudomonadati</taxon>
        <taxon>Spirochaetota</taxon>
        <taxon>Spirochaetia</taxon>
        <taxon>Leptospirales</taxon>
        <taxon>Leptospiraceae</taxon>
        <taxon>Turneriella</taxon>
    </lineage>
</organism>
<keyword evidence="2" id="KW-0238">DNA-binding</keyword>
<feature type="transmembrane region" description="Helical" evidence="4">
    <location>
        <begin position="196"/>
        <end position="216"/>
    </location>
</feature>
<dbReference type="SUPFAM" id="SSF46689">
    <property type="entry name" value="Homeodomain-like"/>
    <property type="match status" value="1"/>
</dbReference>
<evidence type="ECO:0000259" key="5">
    <source>
        <dbReference type="PROSITE" id="PS01124"/>
    </source>
</evidence>
<evidence type="ECO:0000313" key="7">
    <source>
        <dbReference type="Proteomes" id="UP000006048"/>
    </source>
</evidence>
<dbReference type="EMBL" id="CP002959">
    <property type="protein sequence ID" value="AFM13077.1"/>
    <property type="molecule type" value="Genomic_DNA"/>
</dbReference>
<proteinExistence type="predicted"/>
<feature type="transmembrane region" description="Helical" evidence="4">
    <location>
        <begin position="6"/>
        <end position="22"/>
    </location>
</feature>
<sequence length="348" mass="38881">MPESYQPTLLIASITLLTVMLLRLAPSLPTARGGYAFGLVLCSQAYLVSWLLNSSPMPRALRITLLALIVAQPVFFWLTANVLFEDRFRLRWWHILAIAGKFIVAGCIAYDRPLTNVFAGYSAEELPRLLPNFFYTLAFVFHALAVVLRTNRNDLVEPRRRLRAYVLVGTAVIIVHALLSAAVLRPLNFGSISDMISLGVIFGGALVTVTWGDVLWRDMFTAREKSASAMSDADQTIVAKALAAMETDELFRTEGLTVTALATKLGVQEYKLRRAINNGLGYRNFNEYLNFYRMRAAKKFLEAPENSAYPLIHLALDLGYPSPAPFNRAFKEATGISPGEYRRRAHDN</sequence>
<dbReference type="PANTHER" id="PTHR43280">
    <property type="entry name" value="ARAC-FAMILY TRANSCRIPTIONAL REGULATOR"/>
    <property type="match status" value="1"/>
</dbReference>
<name>I4B720_TURPD</name>
<dbReference type="Gene3D" id="1.10.10.60">
    <property type="entry name" value="Homeodomain-like"/>
    <property type="match status" value="1"/>
</dbReference>
<dbReference type="AlphaFoldDB" id="I4B720"/>
<dbReference type="SMART" id="SM00342">
    <property type="entry name" value="HTH_ARAC"/>
    <property type="match status" value="1"/>
</dbReference>
<protein>
    <submittedName>
        <fullName evidence="6">Transcriptional regulator, AraC family</fullName>
    </submittedName>
</protein>
<gene>
    <name evidence="6" type="ordered locus">Turpa_2435</name>
</gene>
<keyword evidence="4" id="KW-0472">Membrane</keyword>
<keyword evidence="3" id="KW-0804">Transcription</keyword>
<dbReference type="PANTHER" id="PTHR43280:SF29">
    <property type="entry name" value="ARAC-FAMILY TRANSCRIPTIONAL REGULATOR"/>
    <property type="match status" value="1"/>
</dbReference>
<dbReference type="OrthoDB" id="9778008at2"/>
<dbReference type="InterPro" id="IPR009057">
    <property type="entry name" value="Homeodomain-like_sf"/>
</dbReference>
<keyword evidence="7" id="KW-1185">Reference proteome</keyword>
<keyword evidence="4" id="KW-0812">Transmembrane</keyword>
<keyword evidence="4" id="KW-1133">Transmembrane helix</keyword>
<evidence type="ECO:0000256" key="4">
    <source>
        <dbReference type="SAM" id="Phobius"/>
    </source>
</evidence>
<feature type="transmembrane region" description="Helical" evidence="4">
    <location>
        <begin position="59"/>
        <end position="80"/>
    </location>
</feature>
<dbReference type="RefSeq" id="WP_014803583.1">
    <property type="nucleotide sequence ID" value="NC_018020.1"/>
</dbReference>
<feature type="transmembrane region" description="Helical" evidence="4">
    <location>
        <begin position="92"/>
        <end position="112"/>
    </location>
</feature>
<evidence type="ECO:0000256" key="1">
    <source>
        <dbReference type="ARBA" id="ARBA00023015"/>
    </source>
</evidence>
<evidence type="ECO:0000313" key="6">
    <source>
        <dbReference type="EMBL" id="AFM13077.1"/>
    </source>
</evidence>
<dbReference type="GO" id="GO:0003700">
    <property type="term" value="F:DNA-binding transcription factor activity"/>
    <property type="evidence" value="ECO:0007669"/>
    <property type="project" value="InterPro"/>
</dbReference>
<dbReference type="Pfam" id="PF12833">
    <property type="entry name" value="HTH_18"/>
    <property type="match status" value="1"/>
</dbReference>
<dbReference type="GO" id="GO:0043565">
    <property type="term" value="F:sequence-specific DNA binding"/>
    <property type="evidence" value="ECO:0007669"/>
    <property type="project" value="InterPro"/>
</dbReference>
<keyword evidence="1" id="KW-0805">Transcription regulation</keyword>
<feature type="transmembrane region" description="Helical" evidence="4">
    <location>
        <begin position="132"/>
        <end position="150"/>
    </location>
</feature>
<feature type="transmembrane region" description="Helical" evidence="4">
    <location>
        <begin position="34"/>
        <end position="53"/>
    </location>
</feature>
<evidence type="ECO:0000256" key="3">
    <source>
        <dbReference type="ARBA" id="ARBA00023163"/>
    </source>
</evidence>
<dbReference type="KEGG" id="tpx:Turpa_2435"/>
<dbReference type="HOGENOM" id="CLU_062011_0_0_12"/>
<dbReference type="STRING" id="869212.Turpa_2435"/>